<dbReference type="InterPro" id="IPR010146">
    <property type="entry name" value="CRISPR-assoc_prot_Csn2-typ"/>
</dbReference>
<organism evidence="1 2">
    <name type="scientific">Mogibacterium diversum</name>
    <dbReference type="NCBI Taxonomy" id="114527"/>
    <lineage>
        <taxon>Bacteria</taxon>
        <taxon>Bacillati</taxon>
        <taxon>Bacillota</taxon>
        <taxon>Clostridia</taxon>
        <taxon>Peptostreptococcales</taxon>
        <taxon>Anaerovoracaceae</taxon>
        <taxon>Mogibacterium</taxon>
    </lineage>
</organism>
<dbReference type="NCBIfam" id="TIGR01866">
    <property type="entry name" value="cas_Csn2"/>
    <property type="match status" value="1"/>
</dbReference>
<accession>A0A930HCZ9</accession>
<evidence type="ECO:0000313" key="2">
    <source>
        <dbReference type="Proteomes" id="UP000722050"/>
    </source>
</evidence>
<dbReference type="EMBL" id="JABZQH010000135">
    <property type="protein sequence ID" value="MBF1352343.1"/>
    <property type="molecule type" value="Genomic_DNA"/>
</dbReference>
<proteinExistence type="predicted"/>
<dbReference type="Proteomes" id="UP000722050">
    <property type="component" value="Unassembled WGS sequence"/>
</dbReference>
<dbReference type="InterPro" id="IPR038600">
    <property type="entry name" value="Csn2_sf"/>
</dbReference>
<dbReference type="Pfam" id="PF09711">
    <property type="entry name" value="Cas_Csn2"/>
    <property type="match status" value="1"/>
</dbReference>
<sequence>MKLVIKSFNLVVELEENIVDIFVIENPRVMTDVILNTINNAKSDSKILLIENDGQDIPSAKYELITSPFIISLNSKKILGSALKDIEASICENYFDKFQEINTDILNLLDQAILDLPYDISFDCIKDIKDVIKICDITFEEKQLSILEKITDYIKLESKILKLKCIIFVNLHDFLDDDEIMLLYKEAFYQKVQLIMIESHEITKKSCERIHVIDQSQCIIEY</sequence>
<reference evidence="1" key="1">
    <citation type="submission" date="2020-04" db="EMBL/GenBank/DDBJ databases">
        <title>Deep metagenomics examines the oral microbiome during advanced dental caries in children, revealing novel taxa and co-occurrences with host molecules.</title>
        <authorList>
            <person name="Baker J.L."/>
            <person name="Morton J.T."/>
            <person name="Dinis M."/>
            <person name="Alvarez R."/>
            <person name="Tran N.C."/>
            <person name="Knight R."/>
            <person name="Edlund A."/>
        </authorList>
    </citation>
    <scope>NUCLEOTIDE SEQUENCE</scope>
    <source>
        <strain evidence="1">JCVI_24_bin.8</strain>
    </source>
</reference>
<comment type="caution">
    <text evidence="1">The sequence shown here is derived from an EMBL/GenBank/DDBJ whole genome shotgun (WGS) entry which is preliminary data.</text>
</comment>
<name>A0A930HCZ9_9FIRM</name>
<gene>
    <name evidence="1" type="primary">csn2</name>
    <name evidence="1" type="ORF">HXM71_04375</name>
</gene>
<dbReference type="AlphaFoldDB" id="A0A930HCZ9"/>
<protein>
    <submittedName>
        <fullName evidence="1">Type II-A CRISPR-associated protein Csn2</fullName>
    </submittedName>
</protein>
<evidence type="ECO:0000313" key="1">
    <source>
        <dbReference type="EMBL" id="MBF1352343.1"/>
    </source>
</evidence>
<dbReference type="Gene3D" id="3.40.50.11940">
    <property type="match status" value="1"/>
</dbReference>